<dbReference type="EMBL" id="GL945017">
    <property type="protein sequence ID" value="EGN55861.1"/>
    <property type="molecule type" value="Genomic_DNA"/>
</dbReference>
<keyword evidence="2" id="KW-1185">Reference proteome</keyword>
<sequence>MIYLGEKKAGTVYLGDKKLSKIYLGEKLVWEGYPEGHIIGTYLGMGAAGSFPVNDRSGTRRYVFFDSKGSIKADLDLTQNGLGGQVSTDSNLFNENTNFATVISMKITLVQPNDYTKLYKLFYNCKATYVDVNSVKIILSAKAVNGRISANYFFYGCDDLKTIKAGHFPWGKINSLSNCFSHLSELELLDLSGADFSNVNFYSSFRYLGMVGTIVKVIGCSETTQNKILKALNTNNSGQTWVLKDGVITKTA</sequence>
<gene>
    <name evidence="1" type="ORF">Premu_0379</name>
</gene>
<organism evidence="1 2">
    <name type="scientific">Hallella multisaccharivorax DSM 17128</name>
    <dbReference type="NCBI Taxonomy" id="688246"/>
    <lineage>
        <taxon>Bacteria</taxon>
        <taxon>Pseudomonadati</taxon>
        <taxon>Bacteroidota</taxon>
        <taxon>Bacteroidia</taxon>
        <taxon>Bacteroidales</taxon>
        <taxon>Prevotellaceae</taxon>
        <taxon>Hallella</taxon>
    </lineage>
</organism>
<protein>
    <submittedName>
        <fullName evidence="1">Uncharacterized protein</fullName>
    </submittedName>
</protein>
<evidence type="ECO:0000313" key="2">
    <source>
        <dbReference type="Proteomes" id="UP000002772"/>
    </source>
</evidence>
<name>F8NB43_9BACT</name>
<accession>F8NB43</accession>
<dbReference type="AlphaFoldDB" id="F8NB43"/>
<dbReference type="HOGENOM" id="CLU_1102051_0_0_10"/>
<reference evidence="2" key="1">
    <citation type="journal article" date="2011" name="Stand. Genomic Sci.">
        <title>Non-contiguous finished genome sequence of the opportunistic oral pathogen Prevotella multisaccharivorax type strain (PPPA20).</title>
        <authorList>
            <person name="Pati A."/>
            <person name="Gronow S."/>
            <person name="Lu M."/>
            <person name="Lapidus A."/>
            <person name="Nolan M."/>
            <person name="Lucas S."/>
            <person name="Hammon N."/>
            <person name="Deshpande S."/>
            <person name="Cheng J.F."/>
            <person name="Tapia R."/>
            <person name="Han C."/>
            <person name="Goodwin L."/>
            <person name="Pitluck S."/>
            <person name="Liolios K."/>
            <person name="Pagani I."/>
            <person name="Mavromatis K."/>
            <person name="Mikhailova N."/>
            <person name="Huntemann M."/>
            <person name="Chen A."/>
            <person name="Palaniappan K."/>
            <person name="Land M."/>
            <person name="Hauser L."/>
            <person name="Detter J.C."/>
            <person name="Brambilla E.M."/>
            <person name="Rohde M."/>
            <person name="Goker M."/>
            <person name="Woyke T."/>
            <person name="Bristow J."/>
            <person name="Eisen J.A."/>
            <person name="Markowitz V."/>
            <person name="Hugenholtz P."/>
            <person name="Kyrpides N.C."/>
            <person name="Klenk H.P."/>
            <person name="Ivanova N."/>
        </authorList>
    </citation>
    <scope>NUCLEOTIDE SEQUENCE [LARGE SCALE GENOMIC DNA]</scope>
    <source>
        <strain evidence="2">DSM 17128</strain>
    </source>
</reference>
<dbReference type="RefSeq" id="WP_007572666.1">
    <property type="nucleotide sequence ID" value="NZ_BPTS01000001.1"/>
</dbReference>
<dbReference type="Proteomes" id="UP000002772">
    <property type="component" value="Unassembled WGS sequence"/>
</dbReference>
<evidence type="ECO:0000313" key="1">
    <source>
        <dbReference type="EMBL" id="EGN55861.1"/>
    </source>
</evidence>
<dbReference type="STRING" id="688246.Premu_0379"/>
<proteinExistence type="predicted"/>